<dbReference type="Proteomes" id="UP000215559">
    <property type="component" value="Unassembled WGS sequence"/>
</dbReference>
<feature type="signal peptide" evidence="1">
    <location>
        <begin position="1"/>
        <end position="21"/>
    </location>
</feature>
<accession>A0A235BV74</accession>
<dbReference type="AlphaFoldDB" id="A0A235BV74"/>
<evidence type="ECO:0008006" key="4">
    <source>
        <dbReference type="Google" id="ProtNLM"/>
    </source>
</evidence>
<sequence length="151" mass="16347">MNRLLLLFLFLFSVMPGQTIAGSKVKSQPQFPVRVSTDSVEHIPFFRPKIVVHKEIILPKDPFLAGALSLTLPGTGQAYCGKWLKGIGFLAGSFLSYSLASTIGKNEELKPGIRNLTSGSLFLLGVAVHSWSVIDGINTANSHNRQLLGTP</sequence>
<keyword evidence="1" id="KW-0732">Signal</keyword>
<evidence type="ECO:0000256" key="1">
    <source>
        <dbReference type="SAM" id="SignalP"/>
    </source>
</evidence>
<gene>
    <name evidence="2" type="ORF">CH330_04040</name>
</gene>
<evidence type="ECO:0000313" key="2">
    <source>
        <dbReference type="EMBL" id="OYD15969.1"/>
    </source>
</evidence>
<organism evidence="2 3">
    <name type="scientific">candidate division WOR-3 bacterium JGI_Cruoil_03_51_56</name>
    <dbReference type="NCBI Taxonomy" id="1973747"/>
    <lineage>
        <taxon>Bacteria</taxon>
        <taxon>Bacteria division WOR-3</taxon>
    </lineage>
</organism>
<evidence type="ECO:0000313" key="3">
    <source>
        <dbReference type="Proteomes" id="UP000215559"/>
    </source>
</evidence>
<name>A0A235BV74_UNCW3</name>
<comment type="caution">
    <text evidence="2">The sequence shown here is derived from an EMBL/GenBank/DDBJ whole genome shotgun (WGS) entry which is preliminary data.</text>
</comment>
<proteinExistence type="predicted"/>
<feature type="chain" id="PRO_5012986071" description="DUF5683 domain-containing protein" evidence="1">
    <location>
        <begin position="22"/>
        <end position="151"/>
    </location>
</feature>
<protein>
    <recommendedName>
        <fullName evidence="4">DUF5683 domain-containing protein</fullName>
    </recommendedName>
</protein>
<dbReference type="EMBL" id="NOZP01000078">
    <property type="protein sequence ID" value="OYD15969.1"/>
    <property type="molecule type" value="Genomic_DNA"/>
</dbReference>
<reference evidence="2 3" key="1">
    <citation type="submission" date="2017-07" db="EMBL/GenBank/DDBJ databases">
        <title>Recovery of genomes from metagenomes via a dereplication, aggregation, and scoring strategy.</title>
        <authorList>
            <person name="Sieber C.M."/>
            <person name="Probst A.J."/>
            <person name="Sharrar A."/>
            <person name="Thomas B.C."/>
            <person name="Hess M."/>
            <person name="Tringe S.G."/>
            <person name="Banfield J.F."/>
        </authorList>
    </citation>
    <scope>NUCLEOTIDE SEQUENCE [LARGE SCALE GENOMIC DNA]</scope>
    <source>
        <strain evidence="2">JGI_Cruoil_03_51_56</strain>
    </source>
</reference>